<gene>
    <name evidence="1" type="ORF">CDAR_35901</name>
</gene>
<feature type="non-terminal residue" evidence="1">
    <location>
        <position position="1"/>
    </location>
</feature>
<accession>A0AAV4TN16</accession>
<dbReference type="EMBL" id="BPLQ01009759">
    <property type="protein sequence ID" value="GIY46367.1"/>
    <property type="molecule type" value="Genomic_DNA"/>
</dbReference>
<proteinExistence type="predicted"/>
<sequence>PDQDVDSCKRKKTTGTKGLLIEPDSVQDEIRVRTLDETEERNRIKSLNKSDVEFFNKTCSFIDVANKFISNHSLCDDIYERELKSRTFLEEEHMMLGGKTDVRKLKFPETNLFEGYPYLSEYEDKSTEGDASN</sequence>
<reference evidence="1 2" key="1">
    <citation type="submission" date="2021-06" db="EMBL/GenBank/DDBJ databases">
        <title>Caerostris darwini draft genome.</title>
        <authorList>
            <person name="Kono N."/>
            <person name="Arakawa K."/>
        </authorList>
    </citation>
    <scope>NUCLEOTIDE SEQUENCE [LARGE SCALE GENOMIC DNA]</scope>
</reference>
<evidence type="ECO:0008006" key="3">
    <source>
        <dbReference type="Google" id="ProtNLM"/>
    </source>
</evidence>
<dbReference type="AlphaFoldDB" id="A0AAV4TN16"/>
<evidence type="ECO:0000313" key="1">
    <source>
        <dbReference type="EMBL" id="GIY46367.1"/>
    </source>
</evidence>
<organism evidence="1 2">
    <name type="scientific">Caerostris darwini</name>
    <dbReference type="NCBI Taxonomy" id="1538125"/>
    <lineage>
        <taxon>Eukaryota</taxon>
        <taxon>Metazoa</taxon>
        <taxon>Ecdysozoa</taxon>
        <taxon>Arthropoda</taxon>
        <taxon>Chelicerata</taxon>
        <taxon>Arachnida</taxon>
        <taxon>Araneae</taxon>
        <taxon>Araneomorphae</taxon>
        <taxon>Entelegynae</taxon>
        <taxon>Araneoidea</taxon>
        <taxon>Araneidae</taxon>
        <taxon>Caerostris</taxon>
    </lineage>
</organism>
<comment type="caution">
    <text evidence="1">The sequence shown here is derived from an EMBL/GenBank/DDBJ whole genome shotgun (WGS) entry which is preliminary data.</text>
</comment>
<protein>
    <recommendedName>
        <fullName evidence="3">Ycf1</fullName>
    </recommendedName>
</protein>
<evidence type="ECO:0000313" key="2">
    <source>
        <dbReference type="Proteomes" id="UP001054837"/>
    </source>
</evidence>
<dbReference type="Proteomes" id="UP001054837">
    <property type="component" value="Unassembled WGS sequence"/>
</dbReference>
<keyword evidence="2" id="KW-1185">Reference proteome</keyword>
<name>A0AAV4TN16_9ARAC</name>